<feature type="region of interest" description="Disordered" evidence="26">
    <location>
        <begin position="2636"/>
        <end position="2675"/>
    </location>
</feature>
<feature type="region of interest" description="Disordered" evidence="26">
    <location>
        <begin position="2716"/>
        <end position="2781"/>
    </location>
</feature>
<feature type="compositionally biased region" description="Polar residues" evidence="26">
    <location>
        <begin position="1868"/>
        <end position="1880"/>
    </location>
</feature>
<protein>
    <recommendedName>
        <fullName evidence="21">E3 ubiquitin-protein ligase HUWE1</fullName>
        <ecNumber evidence="6">2.3.2.26</ecNumber>
    </recommendedName>
    <alternativeName>
        <fullName evidence="22">HECT, UBA and WWE domain-containing protein 1</fullName>
    </alternativeName>
    <alternativeName>
        <fullName evidence="24">HECT-type E3 ubiquitin transferase HUWE1</fullName>
    </alternativeName>
    <alternativeName>
        <fullName evidence="23">Upstream regulatory element-binding protein 1</fullName>
    </alternativeName>
</protein>
<dbReference type="EMBL" id="LR899015">
    <property type="protein sequence ID" value="CAD7094138.1"/>
    <property type="molecule type" value="Genomic_DNA"/>
</dbReference>
<evidence type="ECO:0000256" key="1">
    <source>
        <dbReference type="ARBA" id="ARBA00000885"/>
    </source>
</evidence>
<feature type="compositionally biased region" description="Polar residues" evidence="26">
    <location>
        <begin position="1444"/>
        <end position="1463"/>
    </location>
</feature>
<keyword evidence="16" id="KW-0238">DNA-binding</keyword>
<dbReference type="InterPro" id="IPR037197">
    <property type="entry name" value="WWE_dom_sf"/>
</dbReference>
<evidence type="ECO:0000256" key="10">
    <source>
        <dbReference type="ARBA" id="ARBA00022679"/>
    </source>
</evidence>
<evidence type="ECO:0000256" key="8">
    <source>
        <dbReference type="ARBA" id="ARBA00022490"/>
    </source>
</evidence>
<keyword evidence="14" id="KW-0007">Acetylation</keyword>
<dbReference type="InterPro" id="IPR000569">
    <property type="entry name" value="HECT_dom"/>
</dbReference>
<dbReference type="GO" id="GO:0006511">
    <property type="term" value="P:ubiquitin-dependent protein catabolic process"/>
    <property type="evidence" value="ECO:0007669"/>
    <property type="project" value="TreeGrafter"/>
</dbReference>
<keyword evidence="18" id="KW-0234">DNA repair</keyword>
<dbReference type="PROSITE" id="PS50030">
    <property type="entry name" value="UBA"/>
    <property type="match status" value="1"/>
</dbReference>
<proteinExistence type="inferred from homology"/>
<evidence type="ECO:0000256" key="24">
    <source>
        <dbReference type="ARBA" id="ARBA00082105"/>
    </source>
</evidence>
<dbReference type="SMART" id="SM00185">
    <property type="entry name" value="ARM"/>
    <property type="match status" value="2"/>
</dbReference>
<evidence type="ECO:0000256" key="5">
    <source>
        <dbReference type="ARBA" id="ARBA00004906"/>
    </source>
</evidence>
<evidence type="ECO:0000256" key="23">
    <source>
        <dbReference type="ARBA" id="ARBA00081858"/>
    </source>
</evidence>
<dbReference type="FunFam" id="3.30.2160.10:FF:000007">
    <property type="entry name" value="E3 ubiquitin-protein ligase HUWE1 isoform X2"/>
    <property type="match status" value="1"/>
</dbReference>
<dbReference type="Gene3D" id="3.30.2160.10">
    <property type="entry name" value="Hect, E3 ligase catalytic domain"/>
    <property type="match status" value="1"/>
</dbReference>
<keyword evidence="15" id="KW-0090">Biological rhythms</keyword>
<feature type="region of interest" description="Disordered" evidence="26">
    <location>
        <begin position="1822"/>
        <end position="1880"/>
    </location>
</feature>
<keyword evidence="17" id="KW-0496">Mitochondrion</keyword>
<dbReference type="InterPro" id="IPR009060">
    <property type="entry name" value="UBA-like_sf"/>
</dbReference>
<feature type="compositionally biased region" description="Acidic residues" evidence="26">
    <location>
        <begin position="1826"/>
        <end position="1840"/>
    </location>
</feature>
<feature type="compositionally biased region" description="Polar residues" evidence="26">
    <location>
        <begin position="3432"/>
        <end position="3442"/>
    </location>
</feature>
<dbReference type="GO" id="GO:0048511">
    <property type="term" value="P:rhythmic process"/>
    <property type="evidence" value="ECO:0007669"/>
    <property type="project" value="UniProtKB-KW"/>
</dbReference>
<feature type="compositionally biased region" description="Acidic residues" evidence="26">
    <location>
        <begin position="2568"/>
        <end position="2586"/>
    </location>
</feature>
<feature type="compositionally biased region" description="Acidic residues" evidence="26">
    <location>
        <begin position="854"/>
        <end position="865"/>
    </location>
</feature>
<dbReference type="Proteomes" id="UP000594454">
    <property type="component" value="Chromosome 7"/>
</dbReference>
<evidence type="ECO:0000256" key="4">
    <source>
        <dbReference type="ARBA" id="ARBA00004496"/>
    </source>
</evidence>
<feature type="region of interest" description="Disordered" evidence="26">
    <location>
        <begin position="3035"/>
        <end position="3101"/>
    </location>
</feature>
<feature type="region of interest" description="Disordered" evidence="26">
    <location>
        <begin position="2151"/>
        <end position="2175"/>
    </location>
</feature>
<dbReference type="Pfam" id="PF02825">
    <property type="entry name" value="WWE"/>
    <property type="match status" value="1"/>
</dbReference>
<dbReference type="SUPFAM" id="SSF48371">
    <property type="entry name" value="ARM repeat"/>
    <property type="match status" value="1"/>
</dbReference>
<feature type="region of interest" description="Disordered" evidence="26">
    <location>
        <begin position="1436"/>
        <end position="1466"/>
    </location>
</feature>
<feature type="compositionally biased region" description="Polar residues" evidence="26">
    <location>
        <begin position="3290"/>
        <end position="3317"/>
    </location>
</feature>
<dbReference type="GO" id="GO:0006281">
    <property type="term" value="P:DNA repair"/>
    <property type="evidence" value="ECO:0007669"/>
    <property type="project" value="UniProtKB-KW"/>
</dbReference>
<evidence type="ECO:0000256" key="18">
    <source>
        <dbReference type="ARBA" id="ARBA00023204"/>
    </source>
</evidence>
<dbReference type="GO" id="GO:0030154">
    <property type="term" value="P:cell differentiation"/>
    <property type="evidence" value="ECO:0007669"/>
    <property type="project" value="UniProtKB-KW"/>
</dbReference>
<feature type="region of interest" description="Disordered" evidence="26">
    <location>
        <begin position="3114"/>
        <end position="3361"/>
    </location>
</feature>
<dbReference type="InterPro" id="IPR010314">
    <property type="entry name" value="E3_Ub_ligase_DUF913"/>
</dbReference>
<dbReference type="GO" id="GO:0005634">
    <property type="term" value="C:nucleus"/>
    <property type="evidence" value="ECO:0007669"/>
    <property type="project" value="UniProtKB-SubCell"/>
</dbReference>
<feature type="compositionally biased region" description="Polar residues" evidence="26">
    <location>
        <begin position="3071"/>
        <end position="3080"/>
    </location>
</feature>
<dbReference type="GO" id="GO:0005739">
    <property type="term" value="C:mitochondrion"/>
    <property type="evidence" value="ECO:0007669"/>
    <property type="project" value="UniProtKB-SubCell"/>
</dbReference>
<dbReference type="Pfam" id="PF06025">
    <property type="entry name" value="DUF913"/>
    <property type="match status" value="1"/>
</dbReference>
<gene>
    <name evidence="30" type="ORF">HERILL_LOCUS16365</name>
</gene>
<dbReference type="GO" id="GO:0061630">
    <property type="term" value="F:ubiquitin protein ligase activity"/>
    <property type="evidence" value="ECO:0007669"/>
    <property type="project" value="UniProtKB-EC"/>
</dbReference>
<evidence type="ECO:0000256" key="19">
    <source>
        <dbReference type="ARBA" id="ARBA00023242"/>
    </source>
</evidence>
<dbReference type="Gene3D" id="6.10.250.1630">
    <property type="match status" value="1"/>
</dbReference>
<evidence type="ECO:0000256" key="16">
    <source>
        <dbReference type="ARBA" id="ARBA00023125"/>
    </source>
</evidence>
<feature type="region of interest" description="Disordered" evidence="26">
    <location>
        <begin position="4239"/>
        <end position="4289"/>
    </location>
</feature>
<feature type="region of interest" description="Disordered" evidence="26">
    <location>
        <begin position="3404"/>
        <end position="3442"/>
    </location>
</feature>
<feature type="compositionally biased region" description="Polar residues" evidence="26">
    <location>
        <begin position="4258"/>
        <end position="4274"/>
    </location>
</feature>
<dbReference type="PANTHER" id="PTHR11254:SF67">
    <property type="entry name" value="E3 UBIQUITIN-PROTEIN LIGASE HUWE1"/>
    <property type="match status" value="1"/>
</dbReference>
<feature type="compositionally biased region" description="Basic and acidic residues" evidence="26">
    <location>
        <begin position="1853"/>
        <end position="1867"/>
    </location>
</feature>
<evidence type="ECO:0000259" key="27">
    <source>
        <dbReference type="PROSITE" id="PS50030"/>
    </source>
</evidence>
<dbReference type="FunFam" id="3.30.2410.10:FF:000004">
    <property type="entry name" value="E3 ubiquitin-protein ligase HUWE1, variant"/>
    <property type="match status" value="1"/>
</dbReference>
<feature type="compositionally biased region" description="Polar residues" evidence="26">
    <location>
        <begin position="538"/>
        <end position="548"/>
    </location>
</feature>
<evidence type="ECO:0000256" key="2">
    <source>
        <dbReference type="ARBA" id="ARBA00004123"/>
    </source>
</evidence>
<reference evidence="30 31" key="1">
    <citation type="submission" date="2020-11" db="EMBL/GenBank/DDBJ databases">
        <authorList>
            <person name="Wallbank WR R."/>
            <person name="Pardo Diaz C."/>
            <person name="Kozak K."/>
            <person name="Martin S."/>
            <person name="Jiggins C."/>
            <person name="Moest M."/>
            <person name="Warren A I."/>
            <person name="Generalovic N T."/>
            <person name="Byers J.R.P. K."/>
            <person name="Montejo-Kovacevich G."/>
            <person name="Yen C E."/>
        </authorList>
    </citation>
    <scope>NUCLEOTIDE SEQUENCE [LARGE SCALE GENOMIC DNA]</scope>
</reference>
<dbReference type="PROSITE" id="PS50237">
    <property type="entry name" value="HECT"/>
    <property type="match status" value="1"/>
</dbReference>
<dbReference type="EC" id="2.3.2.26" evidence="6"/>
<feature type="compositionally biased region" description="Basic and acidic residues" evidence="26">
    <location>
        <begin position="872"/>
        <end position="883"/>
    </location>
</feature>
<feature type="compositionally biased region" description="Polar residues" evidence="26">
    <location>
        <begin position="2823"/>
        <end position="2833"/>
    </location>
</feature>
<feature type="compositionally biased region" description="Low complexity" evidence="26">
    <location>
        <begin position="2744"/>
        <end position="2759"/>
    </location>
</feature>
<evidence type="ECO:0000256" key="15">
    <source>
        <dbReference type="ARBA" id="ARBA00023108"/>
    </source>
</evidence>
<feature type="domain" description="HECT" evidence="28">
    <location>
        <begin position="4438"/>
        <end position="4774"/>
    </location>
</feature>
<evidence type="ECO:0000256" key="12">
    <source>
        <dbReference type="ARBA" id="ARBA00022782"/>
    </source>
</evidence>
<dbReference type="InterPro" id="IPR015940">
    <property type="entry name" value="UBA"/>
</dbReference>
<dbReference type="Pfam" id="PF14377">
    <property type="entry name" value="UBM"/>
    <property type="match status" value="3"/>
</dbReference>
<evidence type="ECO:0000259" key="29">
    <source>
        <dbReference type="PROSITE" id="PS50918"/>
    </source>
</evidence>
<comment type="subcellular location">
    <subcellularLocation>
        <location evidence="4">Cytoplasm</location>
    </subcellularLocation>
    <subcellularLocation>
        <location evidence="3">Mitochondrion</location>
    </subcellularLocation>
    <subcellularLocation>
        <location evidence="2">Nucleus</location>
    </subcellularLocation>
</comment>
<dbReference type="Gene3D" id="3.30.720.50">
    <property type="match status" value="1"/>
</dbReference>
<evidence type="ECO:0000313" key="30">
    <source>
        <dbReference type="EMBL" id="CAD7094138.1"/>
    </source>
</evidence>
<keyword evidence="9" id="KW-0597">Phosphoprotein</keyword>
<dbReference type="Gene3D" id="3.30.2410.10">
    <property type="entry name" value="Hect, E3 ligase catalytic domain"/>
    <property type="match status" value="1"/>
</dbReference>
<evidence type="ECO:0000256" key="3">
    <source>
        <dbReference type="ARBA" id="ARBA00004173"/>
    </source>
</evidence>
<dbReference type="Gene3D" id="1.10.8.10">
    <property type="entry name" value="DNA helicase RuvA subunit, C-terminal domain"/>
    <property type="match status" value="1"/>
</dbReference>
<dbReference type="InterPro" id="IPR016024">
    <property type="entry name" value="ARM-type_fold"/>
</dbReference>
<feature type="compositionally biased region" description="Basic residues" evidence="26">
    <location>
        <begin position="2766"/>
        <end position="2781"/>
    </location>
</feature>
<dbReference type="InterPro" id="IPR004170">
    <property type="entry name" value="WWE_dom"/>
</dbReference>
<dbReference type="SUPFAM" id="SSF117839">
    <property type="entry name" value="WWE domain"/>
    <property type="match status" value="1"/>
</dbReference>
<feature type="region of interest" description="Disordered" evidence="26">
    <location>
        <begin position="533"/>
        <end position="588"/>
    </location>
</feature>
<feature type="compositionally biased region" description="Acidic residues" evidence="26">
    <location>
        <begin position="3272"/>
        <end position="3281"/>
    </location>
</feature>
<evidence type="ECO:0000256" key="25">
    <source>
        <dbReference type="PROSITE-ProRule" id="PRU00104"/>
    </source>
</evidence>
<comment type="similarity">
    <text evidence="20">Belongs to the UPL family. TOM1/PTR1 subfamily.</text>
</comment>
<dbReference type="GO" id="GO:0009966">
    <property type="term" value="P:regulation of signal transduction"/>
    <property type="evidence" value="ECO:0007669"/>
    <property type="project" value="UniProtKB-ARBA"/>
</dbReference>
<keyword evidence="13 25" id="KW-0833">Ubl conjugation pathway</keyword>
<feature type="compositionally biased region" description="Polar residues" evidence="26">
    <location>
        <begin position="3053"/>
        <end position="3063"/>
    </location>
</feature>
<keyword evidence="19" id="KW-0539">Nucleus</keyword>
<dbReference type="SUPFAM" id="SSF46934">
    <property type="entry name" value="UBA-like"/>
    <property type="match status" value="1"/>
</dbReference>
<evidence type="ECO:0000256" key="7">
    <source>
        <dbReference type="ARBA" id="ARBA00022481"/>
    </source>
</evidence>
<evidence type="ECO:0000256" key="26">
    <source>
        <dbReference type="SAM" id="MobiDB-lite"/>
    </source>
</evidence>
<evidence type="ECO:0000313" key="31">
    <source>
        <dbReference type="Proteomes" id="UP000594454"/>
    </source>
</evidence>
<feature type="compositionally biased region" description="Low complexity" evidence="26">
    <location>
        <begin position="577"/>
        <end position="588"/>
    </location>
</feature>
<dbReference type="InterPro" id="IPR035983">
    <property type="entry name" value="Hect_E3_ubiquitin_ligase"/>
</dbReference>
<dbReference type="CDD" id="cd14288">
    <property type="entry name" value="UBA_HUWE1"/>
    <property type="match status" value="1"/>
</dbReference>
<feature type="region of interest" description="Disordered" evidence="26">
    <location>
        <begin position="3827"/>
        <end position="3858"/>
    </location>
</feature>
<feature type="active site" description="Glycyl thioester intermediate" evidence="25">
    <location>
        <position position="4741"/>
    </location>
</feature>
<accession>A0A7R8V8N1</accession>
<name>A0A7R8V8N1_HERIL</name>
<feature type="compositionally biased region" description="Basic and acidic residues" evidence="26">
    <location>
        <begin position="3083"/>
        <end position="3096"/>
    </location>
</feature>
<feature type="domain" description="UBA" evidence="27">
    <location>
        <begin position="1467"/>
        <end position="1506"/>
    </location>
</feature>
<keyword evidence="10" id="KW-0808">Transferase</keyword>
<sequence length="4774" mass="524499">MKVDTSRVKKGTSEVPPECQQLIDKLRQCSRSELVTELAKIETWTFGKCELYHWIDILDIFDKILEEATEIQDQNEWCLACDQKFVESDRQLLLYVLNFTTLLIEHSFSRHLYNSVEHLTRLLSSSNLEIVLGVLNLLYMFSKRSNFISRLNSAKKNSLLTRLNHIAENWGGKECGFGLANCCRENIELQSSSSTFFYEYYEQDGSVQTIEIPALDKSNAPAAQITKDVCRKIVDLDDDQKMHIFTRIRLCLSFHKYEARLQFVQARLQALSVLVYSNSLQENIHSLLYPGFLEELVELLEMKDPHLVEIRAAALRTLTSIIHLDRNPHFPKKPGSRLGMIIDVTGASLYHGFLPTLVRNCIQNLTASSNIMPSSAAAQPVKGVGAQTTVAGDDDDIHQQQKQLQQLQLHQHRTSSSTTGASPHQLLALQQQQNLFPLPLATALFSFLYHLASYESGGEALVACGMMESLLRVINWPGYELEHITFVTRAVRVIDLITNIEMQSFQNHGGLNSFIGRLDMEVNFCRREQPFEIEPQHDQQSLSNMNIRSGSAGGGTGDDSFLVSDDTNMSTDDAHPTASTSSHSSSSYSSTAVKVSTSNFSNSQLSFEQNSCNSSSSKTSKNSKTCLPQRAALLKSMLNFLKKAFQDPAFSDSIRHVMEGTLPSSLRHIISNAEYYGPSLFLLATDVVTVYVFQEPSLLSSLQDNGLTDVVLQALLKKDVPPTREVLGSLPNVFSALCLNARGLAAFVKYNPFDRLFKVLLSPVYLMAMRRRRSSDPMGDTASNLGNAMDELMRHQPSLKAEATKAIIKLLEELVNLGTDSKYICWRATSKNETSPVAQSRHQSTSNAGNDAGSSDEEDEDEEEASTSSHHNQRDDNSSHDNAENATAVGATGSGSTTAVSSRDPAETGERTPIPLIDYILNVMKFVDAILSNNSTDDHCREFVAQGGLKPLLWILALPNLPVDSPITTSAQAVAAVCKSILNLAHEAQVLQVGLEQLSVVVDLLKPLQVHIASPGGSVLLRELANCPNIEGAFSNASYTPLLHAMSAVHGYVVMLVHVCRTGQSDIRNLLLTKWGQDTRYGKKLLKNLVQLYTALVWESTLLLALCTDDIFPQGCEFGKEDINKLPSDNVEDNKTVGDPEPAAATTVPSAMELDAAVPLAPSPAKDESTSKSKKMIASPGQLRYIKALLGASSRLGRALAELFGNLVKLCVGSPIRQRRGQNFPPAMAVTSNESKEIARVLSYILVDGFSYNKLKPSPIPKLKLTFLICSVGFTGPMLFDEKRYAFHLMLHKFVEEGGLEAFFGMFEWAVTSGWTVNLEDTLDNQNFPEGTGEFLDAWLMLLEKMVNPKAILESPHVINARSNRSRPEFDGIQYLSIVHRLAFSAVTRIWGMKPIPTYGVRMTESMMSILKHILKGEKIIREKNKKRQETLDLEKLTSKEATRATNVTSSATTSQPGPSSGRAQPLVNQDHLKQLMDMGFSREHVTDALLHTATVEQATEYLLCNPPPPPPPPIIGESTVDESSNSMDLDMELGAAGGSAPFDPSATIQDYGNVPKRHTLENAAPLTDEILIPFSYAAIDTCLYLMDALPDTVTKGTELLAILYRRSDYNWKMNMLNKLVEQMRDYLNKICNGLKNDEEQHEDIYFGEVANCFQVRLHIYCLFMDEIYPDIRVPAVQMLKKHNAVPQFIDAFLLTEKRISKTVALIGCCGGTPKWLAQLIIFMDLYEKVAVYTQRRADMHKVTTKIWKWYDVTSGKWNIYTMSNNKIINDAYFSGESSVRISCGRQRYSINFNCMSQVNEETGNHRPVILALKATETRQSALIPSDDEDVVPYNSDEEGASNVDETGGQQKSKSEKSSDQPAEKPSESGSRTTPPFQENDFTLKLTGLDEFDTGNLVSVCVRLMAPTIGVDRDTLHAIMKLCVRLTKSFENAEIFAREGGVRLLLNMRQTCSYIGFPTLSILLIRHVLEEPKTLALAMERVIAARTLQTIPPSYRDLVFLLRQMSSAVSRDPKTFREVAQAMLRIDISILRRNSINEDNRLLLKSVQNVKQNHVMDEEVSVQVVHDLLKALIVPCVYLSPSHSTNQLGGASAGPINIPAPPAATSTAGQAPQNLIIEVNSPLQHLASCQALPASTAASFRRIATSANSSLNAAPTTSTSASGGDTLSDANKQGESEEKCCGWHIPSATHEHDKPLLPRATILKFLADAVRSYQTFAPLITDYVYKIGDSPLIVEDTSALAFILDKLLPATELTTDREVTSMSRALIAALASCSDQPNVQYTVVSEVKAAINRALAMPESADKHSQLQILVGLIPTMIENCPPENSQLLKLHHFQPKRNDIFYIMIRKGLISDLAKLTQYLDLSSPHTIATVNATLKPLETLLRMTNQPGPVPLSSKSKKSGTQSSSGGTLGASRNANVGDEGADSAATVGSRRPAPHMDDDSELQGDDSQLAPSNIASAIAEYASALEERFNEAANVDQDVIAIADLAVGGDEGIVRGQTNDSTQVNLEDIMDQLLDRSSNNDRASGQLPGNVESRGNAEENIEIDFNARVIETSSESGESDSNGSDNDEHEIDEEDENEEEAEDRSEIDVDEETRQFIELYDHVYGRHLSPSIPELERDTDDILMIRYPSIGNADAPGGVASNEAGVDTGGINNQSSNASAGEEGSSHNAPSTHRRIFTNDIADIFESIGGSGASGSSNELAANVSTLGNNTPNESLSTLGVGSASSNSADETVASRLPMASSSSVSGVTESGVSSGSTGGGTHRNHHYHHHHHHHLHSVRAVAHFPTATGNQNDRAGSSVGAVVSTVSVPVGAPSGTGVHASSSQMQPQVNLSLTSQVQSSSSSNSGVSGAPQRLVAVTRTFRTQLASGADGNNLRQRRYQLLNINSRNTPIILQRLLGPGSSSAQNVGGNTSAATAGDWIDQLGNEGGGGTNSAGGNASAYRDATRVVLMDNAFGIFSNTDEGSIDLVDQAGYLFGRSLAATLSSTPIALHWWLEEAKALGLESQSDICLTVADSLIPELEMQKALELAKIRGKKKKKQAEEEGGAKASTGSADKNAATSKDEVKQAHTQTVSLSGESHAMETAESQTERASSDNARNFVIGMDTTEAISSPQATGEHQISSQQTHLRASSGQSPAQEGDTSGCQNADSEDVDNTAGEVSTQSATRSRTTGAGNAQNEAMSTASNSDFISDTEHETDEEDEENDEDDDDDEEEDDDEDEDDDEEDEDDEEEDEDIINNSSEQSSELGGEEGVVFNRRSAGGAGNVTAEDNETDEDDDRAMRRRQPLSRQDNQPANIAGQQQSIGGATASSNQDLGEVGSLGESEETNGERQESGGEADSGQNDDEDAPTSLSNLHSMMIDEAALLPLPVEYDEEDEEEELEEILEMIDNEGSRRRARLLDQPQESQQHEDATNEQNRTNETQEEGGSTDVSNNPSATSSNISVLQESLGGLSGATALSSAISQATVTVSMSSTDEAAAIANELGDLEIPEGVDPSFLAALPQEMRQEVVAEHLRLQRIRQRAQQNAIQVEHASVIEVNPEFLAALPPNIQEEVLAQQRIEQQRQAAAATNPEDPVDAAAFFQNLQPSLRQAILTDMEDSQISVLPPELAAEAQNLRRDWENRNRQMMQERLLNQIGSSTSRLPSVRYLYRRPRFPGHTIMRTRFANWNMNGNVADNTPGTMTLMERHGRPLLDHEALSSLLILLFIDEPKFNTLRLHRVIRNLCCHVPTREWIIKALLSIVERSNSKVNTATWFNGVATRPQWLNIRLDAALGSRANVFVIRKSGNDEYKVAIHPQASQIVCKHTLDLLITLAKSFPKNFLPYKKQNPSTTPGEGGTVSGSTKKTSTEETFTCKPGPSSSITDFWDIIVRLDCNTVERKSQGPFASNSTSSMQANISSTAKNVISFDESPFGQLISMLSYDIVKKSSQLTDKLLRLLSFISVALPDEKFLSAGEGAASSSAAPPSGESNVATSDTNMCVDQDVDQASETVLPNSEEQLRLAIEVLTSKSCSEEGLEDATSLLLNMSQCSNQTRTVILNLLIRGAKDLAKMVQQQIIDLMCELKELNQKHHASPSSGELTPSEEQQQGSSFSSAAVPGCSTSAKSKGILQDRFTKETVIIMAPSKVKPTCELQLSSMVPLIAKTSSQAFFLRILKVIIQIREAVREANSKEENKGRITLGQHELAPLSTILDLNDLWNTLSECLLELEESADNHAVLVLQPAVEAFFLVHASTQSKKSSTQRQQSNNTTDDEGAGNTSQPSHSSLVSSGQPTPRVATGTVASSDSTTTFNIAGSEEMNVDNSDSSVSLSRDVYVPSDNVSQARFETAAPTTDSDKSTTSLKDLSKMADQQKFLKFAEKHRTVLNQILRQMTTHLSDGPFAVLVDHTRILDFDVKRRYFRTELERLDEGIRREELAVHVHRVTVFEDSFRELYRRNPEEWKNRFYIVFEDEEGQDAGGLLREWYVIISREIFNPMYALFTVSPGDRVTYMINPSSHANPNHLCYYKFVGRVIAKAIYDNKLLECYFTRSFYKHILGIQVKYTDMESEDYEFYKGLVFLLENHISALGYELTFSLEVQEFGVTEIRDLIQNGRNIPVTEENKLEYIHLVCQLKMSGSIRQQLNAFLEGFYDIIPKRLISIFNEQELELLISGLPNVDIEDLKANTEYHKYQANSIQIQWFWRALRSFDQADRAKFLQFVTGTSKVPLQGFAALEGMNGIQKFQIHRDDRSTDRLPSAHTCFNQLDLPVYKTYDKLRSSLLKAIHECSEGFGFA</sequence>
<dbReference type="Pfam" id="PF00632">
    <property type="entry name" value="HECT"/>
    <property type="match status" value="1"/>
</dbReference>
<feature type="region of interest" description="Disordered" evidence="26">
    <location>
        <begin position="2519"/>
        <end position="2594"/>
    </location>
</feature>
<feature type="compositionally biased region" description="Acidic residues" evidence="26">
    <location>
        <begin position="3198"/>
        <end position="3239"/>
    </location>
</feature>
<keyword evidence="12" id="KW-0221">Differentiation</keyword>
<comment type="catalytic activity">
    <reaction evidence="1">
        <text>S-ubiquitinyl-[E2 ubiquitin-conjugating enzyme]-L-cysteine + [acceptor protein]-L-lysine = [E2 ubiquitin-conjugating enzyme]-L-cysteine + N(6)-ubiquitinyl-[acceptor protein]-L-lysine.</text>
        <dbReference type="EC" id="2.3.2.26"/>
    </reaction>
</comment>
<evidence type="ECO:0000256" key="21">
    <source>
        <dbReference type="ARBA" id="ARBA00067583"/>
    </source>
</evidence>
<feature type="region of interest" description="Disordered" evidence="26">
    <location>
        <begin position="2385"/>
        <end position="2451"/>
    </location>
</feature>
<dbReference type="FunCoup" id="A0A7R8V8N1">
    <property type="interactions" value="2685"/>
</dbReference>
<dbReference type="InterPro" id="IPR000225">
    <property type="entry name" value="Armadillo"/>
</dbReference>
<dbReference type="SMART" id="SM00119">
    <property type="entry name" value="HECTc"/>
    <property type="match status" value="1"/>
</dbReference>
<feature type="compositionally biased region" description="Low complexity" evidence="26">
    <location>
        <begin position="4239"/>
        <end position="4251"/>
    </location>
</feature>
<evidence type="ECO:0000259" key="28">
    <source>
        <dbReference type="PROSITE" id="PS50237"/>
    </source>
</evidence>
<dbReference type="CDD" id="cd00078">
    <property type="entry name" value="HECTc"/>
    <property type="match status" value="1"/>
</dbReference>
<feature type="compositionally biased region" description="Polar residues" evidence="26">
    <location>
        <begin position="3161"/>
        <end position="3193"/>
    </location>
</feature>
<keyword evidence="31" id="KW-1185">Reference proteome</keyword>
<feature type="compositionally biased region" description="Polar residues" evidence="26">
    <location>
        <begin position="3114"/>
        <end position="3151"/>
    </location>
</feature>
<evidence type="ECO:0000256" key="20">
    <source>
        <dbReference type="ARBA" id="ARBA00034494"/>
    </source>
</evidence>
<feature type="region of interest" description="Disordered" evidence="26">
    <location>
        <begin position="4073"/>
        <end position="4105"/>
    </location>
</feature>
<dbReference type="InterPro" id="IPR041918">
    <property type="entry name" value="UBA_HUWE1"/>
</dbReference>
<dbReference type="PANTHER" id="PTHR11254">
    <property type="entry name" value="HECT DOMAIN UBIQUITIN-PROTEIN LIGASE"/>
    <property type="match status" value="1"/>
</dbReference>
<dbReference type="FunFam" id="1.10.8.10:FF:000019">
    <property type="entry name" value="Putative e3 ubiquitin-protein ligase huwe1 isoform x2"/>
    <property type="match status" value="1"/>
</dbReference>
<dbReference type="FunFam" id="3.90.1750.10:FF:000003">
    <property type="entry name" value="E3 ubiquitin-protein ligase UPL1"/>
    <property type="match status" value="1"/>
</dbReference>
<feature type="compositionally biased region" description="Polar residues" evidence="26">
    <location>
        <begin position="2151"/>
        <end position="2171"/>
    </location>
</feature>
<evidence type="ECO:0000256" key="6">
    <source>
        <dbReference type="ARBA" id="ARBA00012485"/>
    </source>
</evidence>
<dbReference type="UniPathway" id="UPA00143"/>
<organism evidence="30 31">
    <name type="scientific">Hermetia illucens</name>
    <name type="common">Black soldier fly</name>
    <dbReference type="NCBI Taxonomy" id="343691"/>
    <lineage>
        <taxon>Eukaryota</taxon>
        <taxon>Metazoa</taxon>
        <taxon>Ecdysozoa</taxon>
        <taxon>Arthropoda</taxon>
        <taxon>Hexapoda</taxon>
        <taxon>Insecta</taxon>
        <taxon>Pterygota</taxon>
        <taxon>Neoptera</taxon>
        <taxon>Endopterygota</taxon>
        <taxon>Diptera</taxon>
        <taxon>Brachycera</taxon>
        <taxon>Stratiomyomorpha</taxon>
        <taxon>Stratiomyidae</taxon>
        <taxon>Hermetiinae</taxon>
        <taxon>Hermetia</taxon>
    </lineage>
</organism>
<comment type="pathway">
    <text evidence="5">Protein modification; protein ubiquitination.</text>
</comment>
<feature type="compositionally biased region" description="Low complexity" evidence="26">
    <location>
        <begin position="3843"/>
        <end position="3858"/>
    </location>
</feature>
<keyword evidence="8" id="KW-0963">Cytoplasm</keyword>
<feature type="compositionally biased region" description="Low complexity" evidence="26">
    <location>
        <begin position="2834"/>
        <end position="2853"/>
    </location>
</feature>
<feature type="region of interest" description="Disordered" evidence="26">
    <location>
        <begin position="2818"/>
        <end position="2855"/>
    </location>
</feature>
<feature type="compositionally biased region" description="Polar residues" evidence="26">
    <location>
        <begin position="832"/>
        <end position="853"/>
    </location>
</feature>
<dbReference type="Pfam" id="PF06012">
    <property type="entry name" value="DUF908"/>
    <property type="match status" value="1"/>
</dbReference>
<dbReference type="SUPFAM" id="SSF56204">
    <property type="entry name" value="Hect, E3 ligase catalytic domain"/>
    <property type="match status" value="1"/>
</dbReference>
<evidence type="ECO:0000256" key="11">
    <source>
        <dbReference type="ARBA" id="ARBA00022763"/>
    </source>
</evidence>
<dbReference type="InterPro" id="IPR025527">
    <property type="entry name" value="HUWE1/Rev1_UBM"/>
</dbReference>
<feature type="compositionally biased region" description="Polar residues" evidence="26">
    <location>
        <begin position="2716"/>
        <end position="2733"/>
    </location>
</feature>
<evidence type="ECO:0000256" key="9">
    <source>
        <dbReference type="ARBA" id="ARBA00022553"/>
    </source>
</evidence>
<keyword evidence="7" id="KW-0488">Methylation</keyword>
<dbReference type="Gene3D" id="3.90.1750.10">
    <property type="entry name" value="Hect, E3 ligase catalytic domains"/>
    <property type="match status" value="1"/>
</dbReference>
<feature type="domain" description="WWE" evidence="29">
    <location>
        <begin position="1733"/>
        <end position="1811"/>
    </location>
</feature>
<dbReference type="GO" id="GO:0000209">
    <property type="term" value="P:protein polyubiquitination"/>
    <property type="evidence" value="ECO:0007669"/>
    <property type="project" value="TreeGrafter"/>
</dbReference>
<evidence type="ECO:0000256" key="22">
    <source>
        <dbReference type="ARBA" id="ARBA00080066"/>
    </source>
</evidence>
<keyword evidence="11" id="KW-0227">DNA damage</keyword>
<dbReference type="Pfam" id="PF00627">
    <property type="entry name" value="UBA"/>
    <property type="match status" value="1"/>
</dbReference>
<dbReference type="PROSITE" id="PS50918">
    <property type="entry name" value="WWE"/>
    <property type="match status" value="1"/>
</dbReference>
<dbReference type="InterPro" id="IPR050409">
    <property type="entry name" value="E3_ubiq-protein_ligase"/>
</dbReference>
<evidence type="ECO:0000256" key="13">
    <source>
        <dbReference type="ARBA" id="ARBA00022786"/>
    </source>
</evidence>
<evidence type="ECO:0000256" key="14">
    <source>
        <dbReference type="ARBA" id="ARBA00022990"/>
    </source>
</evidence>
<dbReference type="OrthoDB" id="8068875at2759"/>
<feature type="compositionally biased region" description="Low complexity" evidence="26">
    <location>
        <begin position="2556"/>
        <end position="2567"/>
    </location>
</feature>
<feature type="region of interest" description="Disordered" evidence="26">
    <location>
        <begin position="832"/>
        <end position="910"/>
    </location>
</feature>
<dbReference type="InParanoid" id="A0A7R8V8N1"/>
<dbReference type="GO" id="GO:0003677">
    <property type="term" value="F:DNA binding"/>
    <property type="evidence" value="ECO:0007669"/>
    <property type="project" value="UniProtKB-KW"/>
</dbReference>
<feature type="compositionally biased region" description="Low complexity" evidence="26">
    <location>
        <begin position="886"/>
        <end position="902"/>
    </location>
</feature>
<feature type="compositionally biased region" description="Low complexity" evidence="26">
    <location>
        <begin position="4085"/>
        <end position="4096"/>
    </location>
</feature>
<dbReference type="InterPro" id="IPR010309">
    <property type="entry name" value="E3_Ub_ligase_DUF908"/>
</dbReference>
<evidence type="ECO:0000256" key="17">
    <source>
        <dbReference type="ARBA" id="ARBA00023128"/>
    </source>
</evidence>